<reference evidence="24" key="3">
    <citation type="submission" date="2018-12" db="EMBL/GenBank/DDBJ databases">
        <title>G10K-VGP greater horseshoe bat female genome, primary haplotype.</title>
        <authorList>
            <person name="Teeling E."/>
            <person name="Myers G."/>
            <person name="Vernes S."/>
            <person name="Pippel M."/>
            <person name="Winkler S."/>
            <person name="Fedrigo O."/>
            <person name="Rhie A."/>
            <person name="Koren S."/>
            <person name="Phillippy A."/>
            <person name="Lewin H."/>
            <person name="Damas J."/>
            <person name="Howe K."/>
            <person name="Mountcastle J."/>
            <person name="Jarvis E.D."/>
        </authorList>
    </citation>
    <scope>NUCLEOTIDE SEQUENCE [LARGE SCALE GENOMIC DNA]</scope>
</reference>
<dbReference type="GeneTree" id="ENSGT00930000151014"/>
<feature type="region of interest" description="Disordered" evidence="21">
    <location>
        <begin position="1"/>
        <end position="63"/>
    </location>
</feature>
<comment type="catalytic activity">
    <reaction evidence="20">
        <text>N(6)-[(R)-dihydrolipoyl]-L-lysyl-[protein] + succinyl-CoA = N(6)-[(R)-S(8)-succinyldihydrolipoyl]-L-lysyl-[protein] + CoA</text>
        <dbReference type="Rhea" id="RHEA:15213"/>
        <dbReference type="Rhea" id="RHEA-COMP:10475"/>
        <dbReference type="Rhea" id="RHEA-COMP:20092"/>
        <dbReference type="ChEBI" id="CHEBI:57287"/>
        <dbReference type="ChEBI" id="CHEBI:57292"/>
        <dbReference type="ChEBI" id="CHEBI:83100"/>
        <dbReference type="ChEBI" id="CHEBI:83120"/>
        <dbReference type="EC" id="2.3.1.61"/>
    </reaction>
    <physiologicalReaction direction="right-to-left" evidence="20">
        <dbReference type="Rhea" id="RHEA:15215"/>
    </physiologicalReaction>
</comment>
<dbReference type="FunCoup" id="A0A671DS31">
    <property type="interactions" value="2626"/>
</dbReference>
<evidence type="ECO:0000256" key="1">
    <source>
        <dbReference type="ARBA" id="ARBA00001938"/>
    </source>
</evidence>
<evidence type="ECO:0000256" key="11">
    <source>
        <dbReference type="ARBA" id="ARBA00022946"/>
    </source>
</evidence>
<name>A0A671DS31_RHIFE</name>
<feature type="domain" description="Lipoyl-binding" evidence="22">
    <location>
        <begin position="185"/>
        <end position="259"/>
    </location>
</feature>
<dbReference type="EC" id="2.3.1.61" evidence="6"/>
<dbReference type="GO" id="GO:0160167">
    <property type="term" value="C:oxoadipate dehydrogenase complex"/>
    <property type="evidence" value="ECO:0007669"/>
    <property type="project" value="Ensembl"/>
</dbReference>
<evidence type="ECO:0000259" key="22">
    <source>
        <dbReference type="PROSITE" id="PS50968"/>
    </source>
</evidence>
<accession>A0A671DS31</accession>
<dbReference type="UniPathway" id="UPA00868">
    <property type="reaction ID" value="UER00840"/>
</dbReference>
<evidence type="ECO:0000256" key="13">
    <source>
        <dbReference type="ARBA" id="ARBA00023242"/>
    </source>
</evidence>
<dbReference type="AlphaFoldDB" id="A0A671DS31"/>
<evidence type="ECO:0000313" key="24">
    <source>
        <dbReference type="Proteomes" id="UP000472240"/>
    </source>
</evidence>
<evidence type="ECO:0000256" key="14">
    <source>
        <dbReference type="ARBA" id="ARBA00023315"/>
    </source>
</evidence>
<evidence type="ECO:0000256" key="20">
    <source>
        <dbReference type="ARBA" id="ARBA00050254"/>
    </source>
</evidence>
<reference evidence="23" key="5">
    <citation type="submission" date="2025-09" db="UniProtKB">
        <authorList>
            <consortium name="Ensembl"/>
        </authorList>
    </citation>
    <scope>IDENTIFICATION</scope>
</reference>
<dbReference type="SUPFAM" id="SSF52777">
    <property type="entry name" value="CoA-dependent acyltransferases"/>
    <property type="match status" value="1"/>
</dbReference>
<evidence type="ECO:0000256" key="17">
    <source>
        <dbReference type="ARBA" id="ARBA00032406"/>
    </source>
</evidence>
<dbReference type="Proteomes" id="UP000472240">
    <property type="component" value="Chromosome 6"/>
</dbReference>
<dbReference type="InParanoid" id="A0A671DS31"/>
<comment type="pathway">
    <text evidence="4">Amino-acid degradation; L-lysine degradation via saccharopine pathway; glutaryl-CoA from L-lysine: step 6/6.</text>
</comment>
<keyword evidence="14" id="KW-0012">Acyltransferase</keyword>
<dbReference type="UniPathway" id="UPA00223"/>
<evidence type="ECO:0000256" key="4">
    <source>
        <dbReference type="ARBA" id="ARBA00005145"/>
    </source>
</evidence>
<dbReference type="GO" id="GO:0005654">
    <property type="term" value="C:nucleoplasm"/>
    <property type="evidence" value="ECO:0007669"/>
    <property type="project" value="Ensembl"/>
</dbReference>
<comment type="function">
    <text evidence="18">Dihydrolipoamide succinyltransferase (E2) component of the 2-oxoglutarate dehydrogenase complex. The 2-oxoglutarate dehydrogenase complex catalyzes the overall conversion of 2-oxoglutarate to succinyl-CoA and CO(2). The 2-oxoglutarate dehydrogenase complex is mainly active in the mitochondrion. A fraction of the 2-oxoglutarate dehydrogenase complex also localizes in the nucleus and is required for lysine succinylation of histones: associates with KAT2A on chromatin and provides succinyl-CoA to histone succinyltransferase KAT2A.</text>
</comment>
<dbReference type="InterPro" id="IPR001078">
    <property type="entry name" value="2-oxoacid_DH_actylTfrase"/>
</dbReference>
<evidence type="ECO:0000256" key="10">
    <source>
        <dbReference type="ARBA" id="ARBA00022823"/>
    </source>
</evidence>
<dbReference type="PANTHER" id="PTHR43416:SF5">
    <property type="entry name" value="DIHYDROLIPOYLLYSINE-RESIDUE SUCCINYLTRANSFERASE COMPONENT OF 2-OXOGLUTARATE DEHYDROGENASE COMPLEX, MITOCHONDRIAL"/>
    <property type="match status" value="1"/>
</dbReference>
<comment type="subunit">
    <text evidence="19">The 2-oxoglutarate dehydrogenase complex is composed of OGDH (2-oxoglutarate dehydrogenase; E1), DLST (dihydrolipoamide succinyltransferase; E2), DLD (dihydrolipoamide dehydrogenase; E3) and the assembly factor KGD4. It contains multiple copies of the three enzymatic components (E1, E2 and E3). In the nucleus, the 2-oxoglutarate dehydrogenase complex associates with KAT2A. Interacts with ABHD11; this interaction maintains the functional lipoylation of the 2-oxoglutarate dehydrogenase complex.</text>
</comment>
<feature type="region of interest" description="Disordered" evidence="21">
    <location>
        <begin position="263"/>
        <end position="334"/>
    </location>
</feature>
<evidence type="ECO:0000256" key="19">
    <source>
        <dbReference type="ARBA" id="ARBA00046765"/>
    </source>
</evidence>
<dbReference type="SUPFAM" id="SSF51230">
    <property type="entry name" value="Single hybrid motif"/>
    <property type="match status" value="1"/>
</dbReference>
<dbReference type="InterPro" id="IPR023213">
    <property type="entry name" value="CAT-like_dom_sf"/>
</dbReference>
<keyword evidence="10" id="KW-0450">Lipoyl</keyword>
<organism evidence="23 24">
    <name type="scientific">Rhinolophus ferrumequinum</name>
    <name type="common">Greater horseshoe bat</name>
    <dbReference type="NCBI Taxonomy" id="59479"/>
    <lineage>
        <taxon>Eukaryota</taxon>
        <taxon>Metazoa</taxon>
        <taxon>Chordata</taxon>
        <taxon>Craniata</taxon>
        <taxon>Vertebrata</taxon>
        <taxon>Euteleostomi</taxon>
        <taxon>Mammalia</taxon>
        <taxon>Eutheria</taxon>
        <taxon>Laurasiatheria</taxon>
        <taxon>Chiroptera</taxon>
        <taxon>Yinpterochiroptera</taxon>
        <taxon>Rhinolophoidea</taxon>
        <taxon>Rhinolophidae</taxon>
        <taxon>Rhinolophinae</taxon>
        <taxon>Rhinolophus</taxon>
    </lineage>
</organism>
<evidence type="ECO:0000256" key="12">
    <source>
        <dbReference type="ARBA" id="ARBA00023128"/>
    </source>
</evidence>
<gene>
    <name evidence="23" type="primary">DLST</name>
</gene>
<dbReference type="InterPro" id="IPR050537">
    <property type="entry name" value="2-oxoacid_dehydrogenase"/>
</dbReference>
<dbReference type="GO" id="GO:0033512">
    <property type="term" value="P:L-lysine catabolic process to acetyl-CoA via saccharopine"/>
    <property type="evidence" value="ECO:0007669"/>
    <property type="project" value="UniProtKB-UniPathway"/>
</dbReference>
<dbReference type="Gene3D" id="3.30.559.10">
    <property type="entry name" value="Chloramphenicol acetyltransferase-like domain"/>
    <property type="match status" value="1"/>
</dbReference>
<dbReference type="InterPro" id="IPR000089">
    <property type="entry name" value="Biotin_lipoyl"/>
</dbReference>
<dbReference type="InterPro" id="IPR003016">
    <property type="entry name" value="2-oxoA_DH_lipoyl-BS"/>
</dbReference>
<evidence type="ECO:0000256" key="21">
    <source>
        <dbReference type="SAM" id="MobiDB-lite"/>
    </source>
</evidence>
<dbReference type="Gene3D" id="2.40.50.100">
    <property type="match status" value="1"/>
</dbReference>
<dbReference type="GO" id="GO:0045252">
    <property type="term" value="C:oxoglutarate dehydrogenase complex"/>
    <property type="evidence" value="ECO:0007669"/>
    <property type="project" value="Ensembl"/>
</dbReference>
<evidence type="ECO:0000256" key="16">
    <source>
        <dbReference type="ARBA" id="ARBA00031331"/>
    </source>
</evidence>
<dbReference type="NCBIfam" id="TIGR01347">
    <property type="entry name" value="sucB"/>
    <property type="match status" value="1"/>
</dbReference>
<evidence type="ECO:0000256" key="3">
    <source>
        <dbReference type="ARBA" id="ARBA00004305"/>
    </source>
</evidence>
<keyword evidence="9" id="KW-0808">Transferase</keyword>
<evidence type="ECO:0000256" key="5">
    <source>
        <dbReference type="ARBA" id="ARBA00007317"/>
    </source>
</evidence>
<comment type="cofactor">
    <cofactor evidence="1">
        <name>(R)-lipoate</name>
        <dbReference type="ChEBI" id="CHEBI:83088"/>
    </cofactor>
</comment>
<dbReference type="PROSITE" id="PS00189">
    <property type="entry name" value="LIPOYL"/>
    <property type="match status" value="1"/>
</dbReference>
<comment type="subcellular location">
    <subcellularLocation>
        <location evidence="3">Mitochondrion matrix</location>
    </subcellularLocation>
    <subcellularLocation>
        <location evidence="2">Nucleus</location>
    </subcellularLocation>
</comment>
<sequence length="567" mass="60726">MAWCPAIPGEKGTQLRASSAEKSERAGTRGGGGKPSRPTVVSNCGRTDPGRQAGPRAPRSPSSCAFTRAERWAEAEAAPRCPSSSPTRQWFAPNTPPRAAGAAARPTSGCCRALYPVSARPQLRRRRCCRDAVPVALRVPGIQPLALGLSEGELPSRETFPACINNSSVFNVRFFRTTAVCKDDVITVKTPAFAESVTEGDVRWEKAVGDTVAEDEVVCEIETDKTSVQVPSPANGVIEALLVPDGGKVEGGTPLFTLRKTGAAPAKAKPAEAPAAAAPKAEPTAVPPPPAASIPTQMPPVPSPSQPPVSKPVSAVKPTAARPSAEPGVGKGLRSEHREKMNRMRQRIAQRLKEAQNTCAMLTTFNEVDMSNIQEMRARHKDAFLKKHNLKLGFMSAFVKASAFALQEQPIVNAVIDDATKEVVYRDYIDISVAVATPRGLVVPVIRNVETMNYADIEQTISELGEKARKNELAIEDMDGGTFTISNGGVFGSLFGTPIINPPQSAILGMHAIFDRPVAIGGKVEVRPMMFVALTYDHRLIDGREAVTFLRKIKAAVEDPRVLLLDL</sequence>
<feature type="compositionally biased region" description="Pro residues" evidence="21">
    <location>
        <begin position="285"/>
        <end position="310"/>
    </location>
</feature>
<keyword evidence="13" id="KW-0539">Nucleus</keyword>
<dbReference type="OMA" id="NMPQTAV"/>
<evidence type="ECO:0000256" key="2">
    <source>
        <dbReference type="ARBA" id="ARBA00004123"/>
    </source>
</evidence>
<reference evidence="23" key="4">
    <citation type="submission" date="2025-08" db="UniProtKB">
        <authorList>
            <consortium name="Ensembl"/>
        </authorList>
    </citation>
    <scope>IDENTIFICATION</scope>
</reference>
<dbReference type="CDD" id="cd06849">
    <property type="entry name" value="lipoyl_domain"/>
    <property type="match status" value="1"/>
</dbReference>
<dbReference type="FunFam" id="3.30.559.10:FF:000006">
    <property type="entry name" value="Dihydrolipoyllysine-residue succinyltransferase component of 2-oxoglutarate dehydrogenase complex, mitochondrial"/>
    <property type="match status" value="1"/>
</dbReference>
<dbReference type="PROSITE" id="PS50968">
    <property type="entry name" value="BIOTINYL_LIPOYL"/>
    <property type="match status" value="1"/>
</dbReference>
<keyword evidence="12" id="KW-0496">Mitochondrion</keyword>
<proteinExistence type="inferred from homology"/>
<dbReference type="GO" id="GO:0005829">
    <property type="term" value="C:cytosol"/>
    <property type="evidence" value="ECO:0007669"/>
    <property type="project" value="Ensembl"/>
</dbReference>
<dbReference type="GO" id="GO:0005759">
    <property type="term" value="C:mitochondrial matrix"/>
    <property type="evidence" value="ECO:0007669"/>
    <property type="project" value="UniProtKB-SubCell"/>
</dbReference>
<reference evidence="23 24" key="2">
    <citation type="journal article" date="2018" name="Annu Rev Anim Biosci">
        <title>Bat Biology, Genomes, and the Bat1K Project: To Generate Chromosome-Level Genomes for All Living Bat Species.</title>
        <authorList>
            <person name="Teeling E.C."/>
            <person name="Vernes S.C."/>
            <person name="Davalos L.M."/>
            <person name="Ray D.A."/>
            <person name="Gilbert M.T.P."/>
            <person name="Myers E."/>
        </authorList>
    </citation>
    <scope>NUCLEOTIDE SEQUENCE</scope>
</reference>
<dbReference type="InterPro" id="IPR011053">
    <property type="entry name" value="Single_hybrid_motif"/>
</dbReference>
<comment type="similarity">
    <text evidence="5">Belongs to the 2-oxoacid dehydrogenase family.</text>
</comment>
<dbReference type="Ensembl" id="ENSRFET00010002510.1">
    <property type="protein sequence ID" value="ENSRFEP00010002275.1"/>
    <property type="gene ID" value="ENSRFEG00010001634.1"/>
</dbReference>
<feature type="compositionally biased region" description="Low complexity" evidence="21">
    <location>
        <begin position="263"/>
        <end position="284"/>
    </location>
</feature>
<dbReference type="Pfam" id="PF00364">
    <property type="entry name" value="Biotin_lipoyl"/>
    <property type="match status" value="1"/>
</dbReference>
<evidence type="ECO:0000256" key="15">
    <source>
        <dbReference type="ARBA" id="ARBA00030325"/>
    </source>
</evidence>
<evidence type="ECO:0000313" key="23">
    <source>
        <dbReference type="Ensembl" id="ENSRFEP00010002275.1"/>
    </source>
</evidence>
<feature type="region of interest" description="Disordered" evidence="21">
    <location>
        <begin position="75"/>
        <end position="104"/>
    </location>
</feature>
<dbReference type="FunFam" id="2.40.50.100:FF:000033">
    <property type="entry name" value="Dihydrolipoyllysine-residue succinyltransferase component of 2-oxoglutarate dehydrogenase complex, mitochondrial"/>
    <property type="match status" value="1"/>
</dbReference>
<evidence type="ECO:0000256" key="6">
    <source>
        <dbReference type="ARBA" id="ARBA00012945"/>
    </source>
</evidence>
<keyword evidence="8" id="KW-0816">Tricarboxylic acid cycle</keyword>
<protein>
    <recommendedName>
        <fullName evidence="7">Dihydrolipoyllysine-residue succinyltransferase component of 2-oxoglutarate dehydrogenase complex, mitochondrial</fullName>
        <ecNumber evidence="6">2.3.1.61</ecNumber>
    </recommendedName>
    <alternativeName>
        <fullName evidence="17">2-oxoglutarate dehydrogenase complex component E2</fullName>
    </alternativeName>
    <alternativeName>
        <fullName evidence="15">Dihydrolipoamide succinyltransferase component of 2-oxoglutarate dehydrogenase complex</fullName>
    </alternativeName>
    <alternativeName>
        <fullName evidence="16">E2K</fullName>
    </alternativeName>
</protein>
<reference evidence="23 24" key="1">
    <citation type="journal article" date="2015" name="Annu Rev Anim Biosci">
        <title>The Genome 10K Project: a way forward.</title>
        <authorList>
            <person name="Koepfli K.P."/>
            <person name="Paten B."/>
            <person name="O'Brien S.J."/>
            <person name="Koepfli K.P."/>
            <person name="Paten B."/>
            <person name="Antunes A."/>
            <person name="Belov K."/>
            <person name="Bustamante C."/>
            <person name="Castoe T.A."/>
            <person name="Clawson H."/>
            <person name="Crawford A.J."/>
            <person name="Diekhans M."/>
            <person name="Distel D."/>
            <person name="Durbin R."/>
            <person name="Earl D."/>
            <person name="Fujita M.K."/>
            <person name="Gamble T."/>
            <person name="Georges A."/>
            <person name="Gemmell N."/>
            <person name="Gilbert M.T."/>
            <person name="Graves J.M."/>
            <person name="Green R.E."/>
            <person name="Hickey G."/>
            <person name="Jarvis E.D."/>
            <person name="Johnson W."/>
            <person name="Komissarov A."/>
            <person name="Korf I."/>
            <person name="Kuhn R."/>
            <person name="Larkin D.M."/>
            <person name="Lewin H."/>
            <person name="Lopez J.V."/>
            <person name="Ma J."/>
            <person name="Marques-Bonet T."/>
            <person name="Miller W."/>
            <person name="Murphy R."/>
            <person name="Pevzner P."/>
            <person name="Shapiro B."/>
            <person name="Steiner C."/>
            <person name="Tamazian G."/>
            <person name="Venkatesh B."/>
            <person name="Wang J."/>
            <person name="Wayne R."/>
            <person name="Wiley E."/>
            <person name="Yang H."/>
            <person name="Zhang G."/>
            <person name="Haussler D."/>
            <person name="Ryder O."/>
            <person name="O'Brien S.J."/>
        </authorList>
    </citation>
    <scope>NUCLEOTIDE SEQUENCE</scope>
</reference>
<keyword evidence="24" id="KW-1185">Reference proteome</keyword>
<dbReference type="GO" id="GO:0004149">
    <property type="term" value="F:dihydrolipoyllysine-residue succinyltransferase activity"/>
    <property type="evidence" value="ECO:0007669"/>
    <property type="project" value="UniProtKB-EC"/>
</dbReference>
<dbReference type="GO" id="GO:0120551">
    <property type="term" value="P:2-oxoglutarate decarboxylation to succinyl-CoA"/>
    <property type="evidence" value="ECO:0007669"/>
    <property type="project" value="Ensembl"/>
</dbReference>
<evidence type="ECO:0000256" key="7">
    <source>
        <dbReference type="ARBA" id="ARBA00020294"/>
    </source>
</evidence>
<evidence type="ECO:0000256" key="8">
    <source>
        <dbReference type="ARBA" id="ARBA00022532"/>
    </source>
</evidence>
<dbReference type="PANTHER" id="PTHR43416">
    <property type="entry name" value="DIHYDROLIPOYLLYSINE-RESIDUE SUCCINYLTRANSFERASE COMPONENT OF 2-OXOGLUTARATE DEHYDROGENASE COMPLEX, MITOCHONDRIAL-RELATED"/>
    <property type="match status" value="1"/>
</dbReference>
<keyword evidence="11" id="KW-0809">Transit peptide</keyword>
<evidence type="ECO:0000256" key="9">
    <source>
        <dbReference type="ARBA" id="ARBA00022679"/>
    </source>
</evidence>
<dbReference type="InterPro" id="IPR006255">
    <property type="entry name" value="SucB"/>
</dbReference>
<dbReference type="Pfam" id="PF00198">
    <property type="entry name" value="2-oxoacid_dh"/>
    <property type="match status" value="1"/>
</dbReference>
<evidence type="ECO:0000256" key="18">
    <source>
        <dbReference type="ARBA" id="ARBA00046046"/>
    </source>
</evidence>